<organism evidence="1 2">
    <name type="scientific">Streptomyces chrestomyceticus JCM 4735</name>
    <dbReference type="NCBI Taxonomy" id="1306181"/>
    <lineage>
        <taxon>Bacteria</taxon>
        <taxon>Bacillati</taxon>
        <taxon>Actinomycetota</taxon>
        <taxon>Actinomycetes</taxon>
        <taxon>Kitasatosporales</taxon>
        <taxon>Streptomycetaceae</taxon>
        <taxon>Streptomyces</taxon>
    </lineage>
</organism>
<dbReference type="Pfam" id="PF19586">
    <property type="entry name" value="DUF6093"/>
    <property type="match status" value="1"/>
</dbReference>
<sequence>MLDLHGVARFAERRLMPDTVLVTREVGEDVLDPATGALMPAPPLVVHSGKAGLYGHQERIRSKGGHEGAWVEEVRAGYRLLLPLDAPELREGDMVEMVEARDEQAAGRTYRVAALGEVSSVPVLRTVWLEEHNRKADA</sequence>
<comment type="caution">
    <text evidence="1">The sequence shown here is derived from an EMBL/GenBank/DDBJ whole genome shotgun (WGS) entry which is preliminary data.</text>
</comment>
<reference evidence="1 2" key="1">
    <citation type="submission" date="2018-11" db="EMBL/GenBank/DDBJ databases">
        <title>Whole genome sequence of Streptomyces chrestomyceticus NBRC 13444(T).</title>
        <authorList>
            <person name="Komaki H."/>
            <person name="Tamura T."/>
        </authorList>
    </citation>
    <scope>NUCLEOTIDE SEQUENCE [LARGE SCALE GENOMIC DNA]</scope>
    <source>
        <strain evidence="1 2">NBRC 13444</strain>
    </source>
</reference>
<dbReference type="InterPro" id="IPR046075">
    <property type="entry name" value="DUF6093"/>
</dbReference>
<proteinExistence type="predicted"/>
<dbReference type="RefSeq" id="WP_125045551.1">
    <property type="nucleotide sequence ID" value="NZ_BHZC01000001.1"/>
</dbReference>
<evidence type="ECO:0000313" key="2">
    <source>
        <dbReference type="Proteomes" id="UP000287830"/>
    </source>
</evidence>
<dbReference type="GeneID" id="95622338"/>
<dbReference type="Proteomes" id="UP000287830">
    <property type="component" value="Unassembled WGS sequence"/>
</dbReference>
<evidence type="ECO:0000313" key="1">
    <source>
        <dbReference type="EMBL" id="GCD35677.1"/>
    </source>
</evidence>
<dbReference type="EMBL" id="BHZC01000001">
    <property type="protein sequence ID" value="GCD35677.1"/>
    <property type="molecule type" value="Genomic_DNA"/>
</dbReference>
<accession>A0A7U9PWU5</accession>
<dbReference type="OrthoDB" id="3871178at2"/>
<name>A0A7U9PWU5_9ACTN</name>
<protein>
    <submittedName>
        <fullName evidence="1">Uncharacterized protein</fullName>
    </submittedName>
</protein>
<dbReference type="AlphaFoldDB" id="A0A7U9PWU5"/>
<gene>
    <name evidence="1" type="ORF">OEIGOIKO_03423</name>
</gene>